<comment type="caution">
    <text evidence="3">The sequence shown here is derived from an EMBL/GenBank/DDBJ whole genome shotgun (WGS) entry which is preliminary data.</text>
</comment>
<evidence type="ECO:0000259" key="2">
    <source>
        <dbReference type="Pfam" id="PF10728"/>
    </source>
</evidence>
<gene>
    <name evidence="3" type="ORF">JZO70_17960</name>
</gene>
<feature type="domain" description="DUF2520" evidence="2">
    <location>
        <begin position="133"/>
        <end position="256"/>
    </location>
</feature>
<feature type="domain" description="Putative oxidoreductase/dehydrogenase Rossmann-like" evidence="1">
    <location>
        <begin position="1"/>
        <end position="101"/>
    </location>
</feature>
<proteinExistence type="predicted"/>
<dbReference type="SUPFAM" id="SSF48179">
    <property type="entry name" value="6-phosphogluconate dehydrogenase C-terminal domain-like"/>
    <property type="match status" value="1"/>
</dbReference>
<dbReference type="InterPro" id="IPR037108">
    <property type="entry name" value="TM1727-like_C_sf"/>
</dbReference>
<dbReference type="InterPro" id="IPR036291">
    <property type="entry name" value="NAD(P)-bd_dom_sf"/>
</dbReference>
<accession>A0ABS3LEJ6</accession>
<evidence type="ECO:0000259" key="1">
    <source>
        <dbReference type="Pfam" id="PF10727"/>
    </source>
</evidence>
<evidence type="ECO:0000313" key="4">
    <source>
        <dbReference type="Proteomes" id="UP000664601"/>
    </source>
</evidence>
<organism evidence="3 4">
    <name type="scientific">Candidatus Enterococcus moelleringii</name>
    <dbReference type="NCBI Taxonomy" id="2815325"/>
    <lineage>
        <taxon>Bacteria</taxon>
        <taxon>Bacillati</taxon>
        <taxon>Bacillota</taxon>
        <taxon>Bacilli</taxon>
        <taxon>Lactobacillales</taxon>
        <taxon>Enterococcaceae</taxon>
        <taxon>Enterococcus</taxon>
    </lineage>
</organism>
<dbReference type="SUPFAM" id="SSF51735">
    <property type="entry name" value="NAD(P)-binding Rossmann-fold domains"/>
    <property type="match status" value="1"/>
</dbReference>
<dbReference type="Pfam" id="PF10728">
    <property type="entry name" value="DUF2520"/>
    <property type="match status" value="1"/>
</dbReference>
<keyword evidence="4" id="KW-1185">Reference proteome</keyword>
<dbReference type="InterPro" id="IPR008927">
    <property type="entry name" value="6-PGluconate_DH-like_C_sf"/>
</dbReference>
<dbReference type="RefSeq" id="WP_207675054.1">
    <property type="nucleotide sequence ID" value="NZ_JAFREM010000029.1"/>
</dbReference>
<dbReference type="PANTHER" id="PTHR40459:SF1">
    <property type="entry name" value="CONSERVED HYPOTHETICAL ALANINE AND LEUCINE RICH PROTEIN"/>
    <property type="match status" value="1"/>
</dbReference>
<protein>
    <submittedName>
        <fullName evidence="3">DUF2520 domain-containing protein</fullName>
    </submittedName>
</protein>
<name>A0ABS3LEJ6_9ENTE</name>
<dbReference type="EMBL" id="JAFREM010000029">
    <property type="protein sequence ID" value="MBO1308066.1"/>
    <property type="molecule type" value="Genomic_DNA"/>
</dbReference>
<dbReference type="PANTHER" id="PTHR40459">
    <property type="entry name" value="CONSERVED HYPOTHETICAL ALANINE AND LEUCINE RICH PROTEIN"/>
    <property type="match status" value="1"/>
</dbReference>
<dbReference type="InterPro" id="IPR018931">
    <property type="entry name" value="DUF2520"/>
</dbReference>
<dbReference type="Pfam" id="PF10727">
    <property type="entry name" value="Rossmann-like"/>
    <property type="match status" value="1"/>
</dbReference>
<sequence length="280" mass="31212">MKVGFIGAGKVGCSLGSYFREKGFELSGFYSRQLESAKFAAELSDCKAFSDLEELVAASDWLFLTVSDAQLLTIFQQVQPFLRSEMVVFHCSGVESSQLLAIDPAREYRLFSFHPLLAFPNRQTPVAAIEQALFTLEGDDAGFEEVYNQLEKLGNSIQRIEAEQKIRYHAACVMCSNLVNGLVYKSQQLFQQAGFSAEAAEIAWKNLFLANAQNIAATDAVSALTGPVERADLPTVEKHLSQLEGDQAEIYRDLSQVLVEMAEIKHPETDYSQIKERFNQ</sequence>
<dbReference type="Gene3D" id="3.40.50.720">
    <property type="entry name" value="NAD(P)-binding Rossmann-like Domain"/>
    <property type="match status" value="1"/>
</dbReference>
<dbReference type="Gene3D" id="1.10.1040.20">
    <property type="entry name" value="ProC-like, C-terminal domain"/>
    <property type="match status" value="1"/>
</dbReference>
<dbReference type="Proteomes" id="UP000664601">
    <property type="component" value="Unassembled WGS sequence"/>
</dbReference>
<dbReference type="InterPro" id="IPR019665">
    <property type="entry name" value="OxRdtase/DH_put_Rossmann_dom"/>
</dbReference>
<evidence type="ECO:0000313" key="3">
    <source>
        <dbReference type="EMBL" id="MBO1308066.1"/>
    </source>
</evidence>
<reference evidence="3 4" key="1">
    <citation type="submission" date="2021-03" db="EMBL/GenBank/DDBJ databases">
        <title>Enterococcal diversity collection.</title>
        <authorList>
            <person name="Gilmore M.S."/>
            <person name="Schwartzman J."/>
            <person name="Van Tyne D."/>
            <person name="Martin M."/>
            <person name="Earl A.M."/>
            <person name="Manson A.L."/>
            <person name="Straub T."/>
            <person name="Salamzade R."/>
            <person name="Saavedra J."/>
            <person name="Lebreton F."/>
            <person name="Prichula J."/>
            <person name="Schaufler K."/>
            <person name="Gaca A."/>
            <person name="Sgardioli B."/>
            <person name="Wagenaar J."/>
            <person name="Strong T."/>
        </authorList>
    </citation>
    <scope>NUCLEOTIDE SEQUENCE [LARGE SCALE GENOMIC DNA]</scope>
    <source>
        <strain evidence="3 4">669A</strain>
    </source>
</reference>